<dbReference type="InterPro" id="IPR009057">
    <property type="entry name" value="Homeodomain-like_sf"/>
</dbReference>
<dbReference type="Gene3D" id="2.60.120.10">
    <property type="entry name" value="Jelly Rolls"/>
    <property type="match status" value="1"/>
</dbReference>
<dbReference type="SUPFAM" id="SSF46689">
    <property type="entry name" value="Homeodomain-like"/>
    <property type="match status" value="2"/>
</dbReference>
<keyword evidence="3" id="KW-0804">Transcription</keyword>
<accession>A0ABW0K9X2</accession>
<dbReference type="RefSeq" id="WP_270877556.1">
    <property type="nucleotide sequence ID" value="NZ_JAQFVF010000002.1"/>
</dbReference>
<dbReference type="PANTHER" id="PTHR43280">
    <property type="entry name" value="ARAC-FAMILY TRANSCRIPTIONAL REGULATOR"/>
    <property type="match status" value="1"/>
</dbReference>
<protein>
    <submittedName>
        <fullName evidence="5">Helix-turn-helix transcriptional regulator</fullName>
    </submittedName>
</protein>
<dbReference type="InterPro" id="IPR037923">
    <property type="entry name" value="HTH-like"/>
</dbReference>
<dbReference type="InterPro" id="IPR014710">
    <property type="entry name" value="RmlC-like_jellyroll"/>
</dbReference>
<dbReference type="InterPro" id="IPR018060">
    <property type="entry name" value="HTH_AraC"/>
</dbReference>
<name>A0ABW0K9X2_9BACL</name>
<proteinExistence type="predicted"/>
<dbReference type="PANTHER" id="PTHR43280:SF2">
    <property type="entry name" value="HTH-TYPE TRANSCRIPTIONAL REGULATOR EXSA"/>
    <property type="match status" value="1"/>
</dbReference>
<reference evidence="6" key="1">
    <citation type="journal article" date="2019" name="Int. J. Syst. Evol. Microbiol.">
        <title>The Global Catalogue of Microorganisms (GCM) 10K type strain sequencing project: providing services to taxonomists for standard genome sequencing and annotation.</title>
        <authorList>
            <consortium name="The Broad Institute Genomics Platform"/>
            <consortium name="The Broad Institute Genome Sequencing Center for Infectious Disease"/>
            <person name="Wu L."/>
            <person name="Ma J."/>
        </authorList>
    </citation>
    <scope>NUCLEOTIDE SEQUENCE [LARGE SCALE GENOMIC DNA]</scope>
    <source>
        <strain evidence="6">KACC 11904</strain>
    </source>
</reference>
<evidence type="ECO:0000256" key="2">
    <source>
        <dbReference type="ARBA" id="ARBA00023125"/>
    </source>
</evidence>
<evidence type="ECO:0000313" key="5">
    <source>
        <dbReference type="EMBL" id="MFC5449602.1"/>
    </source>
</evidence>
<dbReference type="InterPro" id="IPR003313">
    <property type="entry name" value="AraC-bd"/>
</dbReference>
<dbReference type="Gene3D" id="1.10.10.60">
    <property type="entry name" value="Homeodomain-like"/>
    <property type="match status" value="2"/>
</dbReference>
<dbReference type="SUPFAM" id="SSF51215">
    <property type="entry name" value="Regulatory protein AraC"/>
    <property type="match status" value="1"/>
</dbReference>
<evidence type="ECO:0000256" key="3">
    <source>
        <dbReference type="ARBA" id="ARBA00023163"/>
    </source>
</evidence>
<evidence type="ECO:0000256" key="1">
    <source>
        <dbReference type="ARBA" id="ARBA00023015"/>
    </source>
</evidence>
<evidence type="ECO:0000259" key="4">
    <source>
        <dbReference type="PROSITE" id="PS01124"/>
    </source>
</evidence>
<keyword evidence="6" id="KW-1185">Reference proteome</keyword>
<dbReference type="SMART" id="SM00342">
    <property type="entry name" value="HTH_ARAC"/>
    <property type="match status" value="1"/>
</dbReference>
<sequence>MKLEDIDLVPYIRNADYAIRPPFLLGERNLLDYIIFYVQEGVFEIQARGELHVFKEGDLALLQPGDIHTIRGLNNTINPYVHLDFFYNPGRVNSFITLPGQLDMSAYTAWMQPRINDAEGFHIPVRLELSHPQKMRDLALKMIESWQLQTFVGKMEAHQLAYEWIGSVLKQYMAPESGLTQAKPFLNWITSYFAFHISEPITIEDMARRAGLSPSRFTVLFKKHFGTTPHQYLLKLRMEHAQELLKEGQAIKLISEYCGFTDVHHFAKTFKAATGVTPGKYREQAEIGRLEKNFRTGDRDQT</sequence>
<dbReference type="EMBL" id="JBHSMJ010000020">
    <property type="protein sequence ID" value="MFC5449602.1"/>
    <property type="molecule type" value="Genomic_DNA"/>
</dbReference>
<dbReference type="Pfam" id="PF12833">
    <property type="entry name" value="HTH_18"/>
    <property type="match status" value="1"/>
</dbReference>
<gene>
    <name evidence="5" type="ORF">ACFPOG_15130</name>
</gene>
<dbReference type="Proteomes" id="UP001596044">
    <property type="component" value="Unassembled WGS sequence"/>
</dbReference>
<evidence type="ECO:0000313" key="6">
    <source>
        <dbReference type="Proteomes" id="UP001596044"/>
    </source>
</evidence>
<dbReference type="PROSITE" id="PS01124">
    <property type="entry name" value="HTH_ARAC_FAMILY_2"/>
    <property type="match status" value="1"/>
</dbReference>
<comment type="caution">
    <text evidence="5">The sequence shown here is derived from an EMBL/GenBank/DDBJ whole genome shotgun (WGS) entry which is preliminary data.</text>
</comment>
<organism evidence="5 6">
    <name type="scientific">Paenibacillus aestuarii</name>
    <dbReference type="NCBI Taxonomy" id="516965"/>
    <lineage>
        <taxon>Bacteria</taxon>
        <taxon>Bacillati</taxon>
        <taxon>Bacillota</taxon>
        <taxon>Bacilli</taxon>
        <taxon>Bacillales</taxon>
        <taxon>Paenibacillaceae</taxon>
        <taxon>Paenibacillus</taxon>
    </lineage>
</organism>
<dbReference type="CDD" id="cd02208">
    <property type="entry name" value="cupin_RmlC-like"/>
    <property type="match status" value="1"/>
</dbReference>
<keyword evidence="1" id="KW-0805">Transcription regulation</keyword>
<keyword evidence="2" id="KW-0238">DNA-binding</keyword>
<dbReference type="Pfam" id="PF02311">
    <property type="entry name" value="AraC_binding"/>
    <property type="match status" value="1"/>
</dbReference>
<feature type="domain" description="HTH araC/xylS-type" evidence="4">
    <location>
        <begin position="187"/>
        <end position="284"/>
    </location>
</feature>